<evidence type="ECO:0000313" key="2">
    <source>
        <dbReference type="EMBL" id="PJJ81116.1"/>
    </source>
</evidence>
<dbReference type="RefSeq" id="WP_100387831.1">
    <property type="nucleotide sequence ID" value="NZ_BMZU01000001.1"/>
</dbReference>
<gene>
    <name evidence="2" type="ORF">CLV85_0286</name>
</gene>
<organism evidence="2 3">
    <name type="scientific">Salinibacterium amurskyense</name>
    <dbReference type="NCBI Taxonomy" id="205941"/>
    <lineage>
        <taxon>Bacteria</taxon>
        <taxon>Bacillati</taxon>
        <taxon>Actinomycetota</taxon>
        <taxon>Actinomycetes</taxon>
        <taxon>Micrococcales</taxon>
        <taxon>Microbacteriaceae</taxon>
        <taxon>Salinibacterium</taxon>
    </lineage>
</organism>
<keyword evidence="1" id="KW-0812">Transmembrane</keyword>
<keyword evidence="1" id="KW-1133">Transmembrane helix</keyword>
<comment type="caution">
    <text evidence="2">The sequence shown here is derived from an EMBL/GenBank/DDBJ whole genome shotgun (WGS) entry which is preliminary data.</text>
</comment>
<keyword evidence="3" id="KW-1185">Reference proteome</keyword>
<feature type="transmembrane region" description="Helical" evidence="1">
    <location>
        <begin position="6"/>
        <end position="26"/>
    </location>
</feature>
<keyword evidence="1" id="KW-0472">Membrane</keyword>
<name>A0A2M9D5W4_9MICO</name>
<proteinExistence type="predicted"/>
<accession>A0A2M9D5W4</accession>
<dbReference type="OrthoDB" id="3818356at2"/>
<reference evidence="2 3" key="1">
    <citation type="submission" date="2017-11" db="EMBL/GenBank/DDBJ databases">
        <title>Genomic Encyclopedia of Archaeal and Bacterial Type Strains, Phase II (KMG-II): From Individual Species to Whole Genera.</title>
        <authorList>
            <person name="Goeker M."/>
        </authorList>
    </citation>
    <scope>NUCLEOTIDE SEQUENCE [LARGE SCALE GENOMIC DNA]</scope>
    <source>
        <strain evidence="2 3">DSM 16400</strain>
    </source>
</reference>
<protein>
    <submittedName>
        <fullName evidence="2">Uncharacterized protein</fullName>
    </submittedName>
</protein>
<dbReference type="EMBL" id="PGFH01000001">
    <property type="protein sequence ID" value="PJJ81116.1"/>
    <property type="molecule type" value="Genomic_DNA"/>
</dbReference>
<sequence length="348" mass="37133">MRRELVTWSIVLGLIIAAFITTVLIVNSTLFSANGFVRSYLGALARHDMASALQIADIHLADDHAVASDDGSGATPIDTTGAGSMLLAGSHDLLRPSALSTIENIALADRKVNANGTETVTFVYDLDGNTTSSAFTVERDGTRFGVFADWKFVSTPLTIVRLTVANAQSFTANGAEFVAPAQDTPAPYVVLTPSSFEISHTSTFLTADPIRVSAVTPGDTVRARLEVVANDAMVAQVQREVNDYLDECATQVVLLPTGCPFGQPMANRIVTTPEWSMATYPEVTLVPGASAGSWLMPATDAAAHLKVDVRSIFDGSVSTFDKDVDFTASYLVTFMPEDELLITAQYPN</sequence>
<dbReference type="Proteomes" id="UP000231742">
    <property type="component" value="Unassembled WGS sequence"/>
</dbReference>
<evidence type="ECO:0000256" key="1">
    <source>
        <dbReference type="SAM" id="Phobius"/>
    </source>
</evidence>
<evidence type="ECO:0000313" key="3">
    <source>
        <dbReference type="Proteomes" id="UP000231742"/>
    </source>
</evidence>
<dbReference type="AlphaFoldDB" id="A0A2M9D5W4"/>